<sequence>MHGAFFASDEGLRHFELILLQHSRLDAVLSDVAAQRRRAEGWTYLADAGRIAWLQEPDAVTHMKDRHGHATLKKLAIASNLFDVFDEPLLDVGYRTLYRARS</sequence>
<proteinExistence type="predicted"/>
<protein>
    <submittedName>
        <fullName evidence="1">Uncharacterized protein</fullName>
    </submittedName>
</protein>
<dbReference type="AlphaFoldDB" id="A0A2U8FQX9"/>
<evidence type="ECO:0000313" key="1">
    <source>
        <dbReference type="EMBL" id="AWI53429.1"/>
    </source>
</evidence>
<name>A0A2U8FQX9_9BURK</name>
<gene>
    <name evidence="1" type="ORF">DEH84_08285</name>
</gene>
<accession>A0A2U8FQX9</accession>
<reference evidence="1 2" key="1">
    <citation type="submission" date="2018-05" db="EMBL/GenBank/DDBJ databases">
        <title>complete genome sequence of Aquabacterium olei NBRC 110486.</title>
        <authorList>
            <person name="Tang B."/>
            <person name="Chang J."/>
            <person name="Zhang L."/>
            <person name="Yang H."/>
        </authorList>
    </citation>
    <scope>NUCLEOTIDE SEQUENCE [LARGE SCALE GENOMIC DNA]</scope>
    <source>
        <strain evidence="1 2">NBRC 110486</strain>
    </source>
</reference>
<evidence type="ECO:0000313" key="2">
    <source>
        <dbReference type="Proteomes" id="UP000244892"/>
    </source>
</evidence>
<organism evidence="1 2">
    <name type="scientific">Aquabacterium olei</name>
    <dbReference type="NCBI Taxonomy" id="1296669"/>
    <lineage>
        <taxon>Bacteria</taxon>
        <taxon>Pseudomonadati</taxon>
        <taxon>Pseudomonadota</taxon>
        <taxon>Betaproteobacteria</taxon>
        <taxon>Burkholderiales</taxon>
        <taxon>Aquabacterium</taxon>
    </lineage>
</organism>
<keyword evidence="2" id="KW-1185">Reference proteome</keyword>
<dbReference type="EMBL" id="CP029210">
    <property type="protein sequence ID" value="AWI53429.1"/>
    <property type="molecule type" value="Genomic_DNA"/>
</dbReference>
<dbReference type="Proteomes" id="UP000244892">
    <property type="component" value="Chromosome"/>
</dbReference>
<dbReference type="KEGG" id="aon:DEH84_08285"/>